<reference evidence="4" key="1">
    <citation type="submission" date="2016-10" db="EMBL/GenBank/DDBJ databases">
        <authorList>
            <person name="Varghese N."/>
            <person name="Submissions S."/>
        </authorList>
    </citation>
    <scope>NUCLEOTIDE SEQUENCE [LARGE SCALE GENOMIC DNA]</scope>
    <source>
        <strain evidence="4">CGMCC 4.3530</strain>
    </source>
</reference>
<dbReference type="PRINTS" id="PR00412">
    <property type="entry name" value="EPOXHYDRLASE"/>
</dbReference>
<evidence type="ECO:0000313" key="3">
    <source>
        <dbReference type="EMBL" id="SDY89388.1"/>
    </source>
</evidence>
<dbReference type="Gene3D" id="3.40.50.1820">
    <property type="entry name" value="alpha/beta hydrolase"/>
    <property type="match status" value="1"/>
</dbReference>
<evidence type="ECO:0000259" key="2">
    <source>
        <dbReference type="Pfam" id="PF12697"/>
    </source>
</evidence>
<dbReference type="InterPro" id="IPR000639">
    <property type="entry name" value="Epox_hydrolase-like"/>
</dbReference>
<dbReference type="SUPFAM" id="SSF53474">
    <property type="entry name" value="alpha/beta-Hydrolases"/>
    <property type="match status" value="1"/>
</dbReference>
<dbReference type="PANTHER" id="PTHR43798:SF31">
    <property type="entry name" value="AB HYDROLASE SUPERFAMILY PROTEIN YCLE"/>
    <property type="match status" value="1"/>
</dbReference>
<dbReference type="AlphaFoldDB" id="A0A1H3NKP9"/>
<dbReference type="GO" id="GO:0016020">
    <property type="term" value="C:membrane"/>
    <property type="evidence" value="ECO:0007669"/>
    <property type="project" value="TreeGrafter"/>
</dbReference>
<organism evidence="3 4">
    <name type="scientific">Saccharopolyspora shandongensis</name>
    <dbReference type="NCBI Taxonomy" id="418495"/>
    <lineage>
        <taxon>Bacteria</taxon>
        <taxon>Bacillati</taxon>
        <taxon>Actinomycetota</taxon>
        <taxon>Actinomycetes</taxon>
        <taxon>Pseudonocardiales</taxon>
        <taxon>Pseudonocardiaceae</taxon>
        <taxon>Saccharopolyspora</taxon>
    </lineage>
</organism>
<keyword evidence="4" id="KW-1185">Reference proteome</keyword>
<dbReference type="Proteomes" id="UP000199529">
    <property type="component" value="Unassembled WGS sequence"/>
</dbReference>
<gene>
    <name evidence="3" type="ORF">SAMN05216215_103840</name>
</gene>
<sequence length="265" mass="27231">MIRTKVSDVDFVVAGSGTPLVLLHGIGGAADAFDAQLSGLAGDHRVIAWDAPGYGGSADLPGEPDLDAYADAVVSALRGLDAEPAHLLGVSWGGVIATRVAIKAPEVLRSLILADSSRGSGRTADGRKAMAARVRELAARGADEFAAARGPRLVAPGADAAVREKVVALMSRVRPRGYRNAARVMAATDHSAQLAVITTPTLVVVGGEDTVTGVAESRVLAEQIPDARLVEIPGAGHAANQERPAEFNAAVRTFLAELDVRGGVL</sequence>
<dbReference type="Pfam" id="PF12697">
    <property type="entry name" value="Abhydrolase_6"/>
    <property type="match status" value="1"/>
</dbReference>
<dbReference type="InterPro" id="IPR000073">
    <property type="entry name" value="AB_hydrolase_1"/>
</dbReference>
<dbReference type="PANTHER" id="PTHR43798">
    <property type="entry name" value="MONOACYLGLYCEROL LIPASE"/>
    <property type="match status" value="1"/>
</dbReference>
<evidence type="ECO:0000313" key="4">
    <source>
        <dbReference type="Proteomes" id="UP000199529"/>
    </source>
</evidence>
<accession>A0A1H3NKP9</accession>
<dbReference type="InterPro" id="IPR029058">
    <property type="entry name" value="AB_hydrolase_fold"/>
</dbReference>
<dbReference type="STRING" id="418495.SAMN05216215_103840"/>
<protein>
    <submittedName>
        <fullName evidence="3">Pimeloyl-ACP methyl ester carboxylesterase</fullName>
    </submittedName>
</protein>
<dbReference type="EMBL" id="FNOK01000038">
    <property type="protein sequence ID" value="SDY89388.1"/>
    <property type="molecule type" value="Genomic_DNA"/>
</dbReference>
<dbReference type="OrthoDB" id="63962at2"/>
<feature type="domain" description="AB hydrolase-1" evidence="2">
    <location>
        <begin position="20"/>
        <end position="250"/>
    </location>
</feature>
<proteinExistence type="predicted"/>
<dbReference type="RefSeq" id="WP_093272441.1">
    <property type="nucleotide sequence ID" value="NZ_FNOK01000038.1"/>
</dbReference>
<dbReference type="InterPro" id="IPR050266">
    <property type="entry name" value="AB_hydrolase_sf"/>
</dbReference>
<name>A0A1H3NKP9_9PSEU</name>
<evidence type="ECO:0000256" key="1">
    <source>
        <dbReference type="ARBA" id="ARBA00022801"/>
    </source>
</evidence>
<keyword evidence="1" id="KW-0378">Hydrolase</keyword>
<dbReference type="GO" id="GO:0016787">
    <property type="term" value="F:hydrolase activity"/>
    <property type="evidence" value="ECO:0007669"/>
    <property type="project" value="UniProtKB-KW"/>
</dbReference>
<dbReference type="PRINTS" id="PR00111">
    <property type="entry name" value="ABHYDROLASE"/>
</dbReference>